<keyword evidence="4 8" id="KW-0547">Nucleotide-binding</keyword>
<dbReference type="EMBL" id="JAAAPO010000003">
    <property type="protein sequence ID" value="NBC36805.1"/>
    <property type="molecule type" value="Genomic_DNA"/>
</dbReference>
<dbReference type="CDD" id="cd05153">
    <property type="entry name" value="HomoserineK_II"/>
    <property type="match status" value="1"/>
</dbReference>
<comment type="catalytic activity">
    <reaction evidence="8">
        <text>L-homoserine + ATP = O-phospho-L-homoserine + ADP + H(+)</text>
        <dbReference type="Rhea" id="RHEA:13985"/>
        <dbReference type="ChEBI" id="CHEBI:15378"/>
        <dbReference type="ChEBI" id="CHEBI:30616"/>
        <dbReference type="ChEBI" id="CHEBI:57476"/>
        <dbReference type="ChEBI" id="CHEBI:57590"/>
        <dbReference type="ChEBI" id="CHEBI:456216"/>
        <dbReference type="EC" id="2.7.1.39"/>
    </reaction>
</comment>
<dbReference type="Gene3D" id="3.90.1200.10">
    <property type="match status" value="1"/>
</dbReference>
<keyword evidence="6 8" id="KW-0067">ATP-binding</keyword>
<protein>
    <recommendedName>
        <fullName evidence="8 9">Homoserine kinase</fullName>
        <shortName evidence="8">HK</shortName>
        <shortName evidence="8">HSK</shortName>
        <ecNumber evidence="8 9">2.7.1.39</ecNumber>
    </recommendedName>
</protein>
<evidence type="ECO:0000256" key="1">
    <source>
        <dbReference type="ARBA" id="ARBA00022605"/>
    </source>
</evidence>
<dbReference type="NCBIfam" id="TIGR00938">
    <property type="entry name" value="thrB_alt"/>
    <property type="match status" value="1"/>
</dbReference>
<keyword evidence="1 8" id="KW-0028">Amino-acid biosynthesis</keyword>
<dbReference type="PANTHER" id="PTHR21064:SF6">
    <property type="entry name" value="AMINOGLYCOSIDE PHOSPHOTRANSFERASE DOMAIN-CONTAINING PROTEIN"/>
    <property type="match status" value="1"/>
</dbReference>
<organism evidence="11 12">
    <name type="scientific">Novosphingobium ovatum</name>
    <dbReference type="NCBI Taxonomy" id="1908523"/>
    <lineage>
        <taxon>Bacteria</taxon>
        <taxon>Pseudomonadati</taxon>
        <taxon>Pseudomonadota</taxon>
        <taxon>Alphaproteobacteria</taxon>
        <taxon>Sphingomonadales</taxon>
        <taxon>Sphingomonadaceae</taxon>
        <taxon>Novosphingobium</taxon>
    </lineage>
</organism>
<evidence type="ECO:0000259" key="10">
    <source>
        <dbReference type="Pfam" id="PF01636"/>
    </source>
</evidence>
<dbReference type="InterPro" id="IPR002575">
    <property type="entry name" value="Aminoglycoside_PTrfase"/>
</dbReference>
<dbReference type="SUPFAM" id="SSF56112">
    <property type="entry name" value="Protein kinase-like (PK-like)"/>
    <property type="match status" value="1"/>
</dbReference>
<dbReference type="PANTHER" id="PTHR21064">
    <property type="entry name" value="AMINOGLYCOSIDE PHOSPHOTRANSFERASE DOMAIN-CONTAINING PROTEIN-RELATED"/>
    <property type="match status" value="1"/>
</dbReference>
<comment type="pathway">
    <text evidence="8">Amino-acid biosynthesis; L-threonine biosynthesis; L-threonine from L-aspartate: step 4/5.</text>
</comment>
<feature type="domain" description="Aminoglycoside phosphotransferase" evidence="10">
    <location>
        <begin position="26"/>
        <end position="270"/>
    </location>
</feature>
<dbReference type="InterPro" id="IPR005280">
    <property type="entry name" value="Homoserine_kinase_II"/>
</dbReference>
<gene>
    <name evidence="8 11" type="primary">thrB</name>
    <name evidence="11" type="ORF">GTZ99_09575</name>
</gene>
<dbReference type="RefSeq" id="WP_161718205.1">
    <property type="nucleotide sequence ID" value="NZ_JAAAPO010000003.1"/>
</dbReference>
<dbReference type="Proteomes" id="UP000753724">
    <property type="component" value="Unassembled WGS sequence"/>
</dbReference>
<evidence type="ECO:0000313" key="11">
    <source>
        <dbReference type="EMBL" id="NBC36805.1"/>
    </source>
</evidence>
<evidence type="ECO:0000256" key="6">
    <source>
        <dbReference type="ARBA" id="ARBA00022840"/>
    </source>
</evidence>
<keyword evidence="12" id="KW-1185">Reference proteome</keyword>
<keyword evidence="2 8" id="KW-0808">Transferase</keyword>
<keyword evidence="5 8" id="KW-0418">Kinase</keyword>
<name>A0ABW9XE39_9SPHN</name>
<comment type="caution">
    <text evidence="11">The sequence shown here is derived from an EMBL/GenBank/DDBJ whole genome shotgun (WGS) entry which is preliminary data.</text>
</comment>
<dbReference type="EC" id="2.7.1.39" evidence="8 9"/>
<dbReference type="HAMAP" id="MF_00301">
    <property type="entry name" value="Homoser_kinase_2"/>
    <property type="match status" value="1"/>
</dbReference>
<proteinExistence type="inferred from homology"/>
<evidence type="ECO:0000256" key="7">
    <source>
        <dbReference type="ARBA" id="ARBA00038240"/>
    </source>
</evidence>
<dbReference type="GO" id="GO:0004413">
    <property type="term" value="F:homoserine kinase activity"/>
    <property type="evidence" value="ECO:0007669"/>
    <property type="project" value="UniProtKB-EC"/>
</dbReference>
<dbReference type="Gene3D" id="3.30.200.20">
    <property type="entry name" value="Phosphorylase Kinase, domain 1"/>
    <property type="match status" value="1"/>
</dbReference>
<dbReference type="InterPro" id="IPR011009">
    <property type="entry name" value="Kinase-like_dom_sf"/>
</dbReference>
<evidence type="ECO:0000313" key="12">
    <source>
        <dbReference type="Proteomes" id="UP000753724"/>
    </source>
</evidence>
<evidence type="ECO:0000256" key="5">
    <source>
        <dbReference type="ARBA" id="ARBA00022777"/>
    </source>
</evidence>
<dbReference type="InterPro" id="IPR050249">
    <property type="entry name" value="Pseudomonas-type_ThrB"/>
</dbReference>
<evidence type="ECO:0000256" key="9">
    <source>
        <dbReference type="NCBIfam" id="TIGR00938"/>
    </source>
</evidence>
<dbReference type="Pfam" id="PF01636">
    <property type="entry name" value="APH"/>
    <property type="match status" value="1"/>
</dbReference>
<evidence type="ECO:0000256" key="3">
    <source>
        <dbReference type="ARBA" id="ARBA00022697"/>
    </source>
</evidence>
<evidence type="ECO:0000256" key="8">
    <source>
        <dbReference type="HAMAP-Rule" id="MF_00301"/>
    </source>
</evidence>
<evidence type="ECO:0000256" key="4">
    <source>
        <dbReference type="ARBA" id="ARBA00022741"/>
    </source>
</evidence>
<sequence length="333" mass="35664">MAVYTQLTFEDARALIGQYDVGQLTTIKGIAEGVSNSNWIVHTTGGAFLDAGGAPATRFILTMFEGRTEVAELPFFLGLLDHLAAQGCPVPRTVHDRDGAMFRNVQGKAATLIEFLDGASISTPTAPQARAVGAALARVHVSGATFPAARRNTLGLAGWRELTDACGPDALHDIHPELAGLITREMAVIERRWPADLPTGIVHADLFPDNVLMKDDAVAGLIDFYFACNDILAYDVAVTHAAWCFSSDGRRFDAGVSAALLAGYESVRPLTEGERAALPVLARGAAMRFLSTRAYDWINTPPDAMVTKKDPMAFARRLEFYANPGNAAIFAAA</sequence>
<accession>A0ABW9XE39</accession>
<keyword evidence="3 8" id="KW-0791">Threonine biosynthesis</keyword>
<reference evidence="12" key="1">
    <citation type="submission" date="2020-01" db="EMBL/GenBank/DDBJ databases">
        <title>Sphingomonas sp. strain CSW-10.</title>
        <authorList>
            <person name="Chen W.-M."/>
        </authorList>
    </citation>
    <scope>NUCLEOTIDE SEQUENCE [LARGE SCALE GENOMIC DNA]</scope>
    <source>
        <strain evidence="12">FSY-8</strain>
    </source>
</reference>
<comment type="similarity">
    <text evidence="7 8">Belongs to the pseudomonas-type ThrB family.</text>
</comment>
<evidence type="ECO:0000256" key="2">
    <source>
        <dbReference type="ARBA" id="ARBA00022679"/>
    </source>
</evidence>
<dbReference type="NCBIfam" id="NF003558">
    <property type="entry name" value="PRK05231.1"/>
    <property type="match status" value="1"/>
</dbReference>